<evidence type="ECO:0000313" key="4">
    <source>
        <dbReference type="Proteomes" id="UP000536179"/>
    </source>
</evidence>
<accession>A0A7W5E4C6</accession>
<dbReference type="PROSITE" id="PS00409">
    <property type="entry name" value="PROKAR_NTER_METHYL"/>
    <property type="match status" value="1"/>
</dbReference>
<evidence type="ECO:0000256" key="1">
    <source>
        <dbReference type="SAM" id="MobiDB-lite"/>
    </source>
</evidence>
<name>A0A7W5E4C6_9BACT</name>
<dbReference type="PANTHER" id="PTHR30093:SF2">
    <property type="entry name" value="TYPE II SECRETION SYSTEM PROTEIN H"/>
    <property type="match status" value="1"/>
</dbReference>
<evidence type="ECO:0000259" key="2">
    <source>
        <dbReference type="Pfam" id="PF07596"/>
    </source>
</evidence>
<proteinExistence type="predicted"/>
<dbReference type="InterPro" id="IPR045584">
    <property type="entry name" value="Pilin-like"/>
</dbReference>
<dbReference type="Pfam" id="PF07596">
    <property type="entry name" value="SBP_bac_10"/>
    <property type="match status" value="1"/>
</dbReference>
<dbReference type="Gene3D" id="3.30.700.10">
    <property type="entry name" value="Glycoprotein, Type 4 Pilin"/>
    <property type="match status" value="1"/>
</dbReference>
<keyword evidence="4" id="KW-1185">Reference proteome</keyword>
<dbReference type="Proteomes" id="UP000536179">
    <property type="component" value="Unassembled WGS sequence"/>
</dbReference>
<dbReference type="Pfam" id="PF07963">
    <property type="entry name" value="N_methyl"/>
    <property type="match status" value="1"/>
</dbReference>
<organism evidence="3 4">
    <name type="scientific">Aporhodopirellula rubra</name>
    <dbReference type="NCBI Taxonomy" id="980271"/>
    <lineage>
        <taxon>Bacteria</taxon>
        <taxon>Pseudomonadati</taxon>
        <taxon>Planctomycetota</taxon>
        <taxon>Planctomycetia</taxon>
        <taxon>Pirellulales</taxon>
        <taxon>Pirellulaceae</taxon>
        <taxon>Aporhodopirellula</taxon>
    </lineage>
</organism>
<dbReference type="PANTHER" id="PTHR30093">
    <property type="entry name" value="GENERAL SECRETION PATHWAY PROTEIN G"/>
    <property type="match status" value="1"/>
</dbReference>
<dbReference type="SUPFAM" id="SSF54523">
    <property type="entry name" value="Pili subunits"/>
    <property type="match status" value="1"/>
</dbReference>
<reference evidence="3 4" key="1">
    <citation type="submission" date="2020-08" db="EMBL/GenBank/DDBJ databases">
        <title>Genomic Encyclopedia of Type Strains, Phase III (KMG-III): the genomes of soil and plant-associated and newly described type strains.</title>
        <authorList>
            <person name="Whitman W."/>
        </authorList>
    </citation>
    <scope>NUCLEOTIDE SEQUENCE [LARGE SCALE GENOMIC DNA]</scope>
    <source>
        <strain evidence="3 4">CECT 8075</strain>
    </source>
</reference>
<dbReference type="AlphaFoldDB" id="A0A7W5E4C6"/>
<comment type="caution">
    <text evidence="3">The sequence shown here is derived from an EMBL/GenBank/DDBJ whole genome shotgun (WGS) entry which is preliminary data.</text>
</comment>
<evidence type="ECO:0000313" key="3">
    <source>
        <dbReference type="EMBL" id="MBB3209910.1"/>
    </source>
</evidence>
<gene>
    <name evidence="3" type="ORF">FHS27_005755</name>
</gene>
<dbReference type="InterPro" id="IPR011453">
    <property type="entry name" value="DUF1559"/>
</dbReference>
<dbReference type="RefSeq" id="WP_009103287.1">
    <property type="nucleotide sequence ID" value="NZ_JACHXU010000029.1"/>
</dbReference>
<protein>
    <submittedName>
        <fullName evidence="3">Prepilin-type N-terminal cleavage/methylation domain-containing protein/prepilin-type processing-associated H-X9-DG protein</fullName>
    </submittedName>
</protein>
<feature type="domain" description="DUF1559" evidence="2">
    <location>
        <begin position="32"/>
        <end position="365"/>
    </location>
</feature>
<feature type="region of interest" description="Disordered" evidence="1">
    <location>
        <begin position="65"/>
        <end position="84"/>
    </location>
</feature>
<dbReference type="NCBIfam" id="TIGR02532">
    <property type="entry name" value="IV_pilin_GFxxxE"/>
    <property type="match status" value="1"/>
</dbReference>
<sequence>MKRYRSGFTLVELLVVIAIIGVLVGLLLPAVQAAREAARRMSCSNNFKQIGLGIHNYHSAYKQMPVQGCGNEDPNGRDPWDNNSSTVSINRAGSFLIGILPFIEQQAVWEQISNPLDNNGGTPARWQAMGPGVGRADYAPWTIELKTYRCPSDPGFGLPSLGRTNYAANMGDSSCMTREGGLDVDEVSAGATLPYSYSDSTQAERSRMVHRGAFVMYKDMKFRDFLDGLANTIMAGEIATDLGDMDRRTAMPNAPYQQNNNGRTRECYRDPNYAEAQGWFNPERPQFWPADATQSSILDARGFRWYDARHIHTQFHTVLPPNSGMCTAGLISRDSLNPPSSRHQGGCHVLMGDGAVKFITDSIEAGSATANMVTYYGDSAPIGAASPYGLWGALGTRANKEVIDQEF</sequence>
<dbReference type="EMBL" id="JACHXU010000029">
    <property type="protein sequence ID" value="MBB3209910.1"/>
    <property type="molecule type" value="Genomic_DNA"/>
</dbReference>
<dbReference type="InterPro" id="IPR012902">
    <property type="entry name" value="N_methyl_site"/>
</dbReference>
<dbReference type="NCBIfam" id="TIGR04294">
    <property type="entry name" value="pre_pil_HX9DG"/>
    <property type="match status" value="1"/>
</dbReference>
<dbReference type="InterPro" id="IPR027558">
    <property type="entry name" value="Pre_pil_HX9DG_C"/>
</dbReference>